<keyword evidence="4" id="KW-0597">Phosphoprotein</keyword>
<evidence type="ECO:0000256" key="6">
    <source>
        <dbReference type="ARBA" id="ARBA00022692"/>
    </source>
</evidence>
<organism evidence="13">
    <name type="scientific">uncultured Sulfurovum sp</name>
    <dbReference type="NCBI Taxonomy" id="269237"/>
    <lineage>
        <taxon>Bacteria</taxon>
        <taxon>Pseudomonadati</taxon>
        <taxon>Campylobacterota</taxon>
        <taxon>Epsilonproteobacteria</taxon>
        <taxon>Campylobacterales</taxon>
        <taxon>Sulfurovaceae</taxon>
        <taxon>Sulfurovum</taxon>
        <taxon>environmental samples</taxon>
    </lineage>
</organism>
<sequence>MFKSIRLKLTFYFALFLALILSSTSYLLYQNAYNNQIANMDGSLHVIIHDISNDIKEDELEETYDDIIHAEEEFKINPLYVRLIHYEAISKMQFVVAQTNSIQDAVFAPFNLEKSYLTEQIVYQTFNGHRTAMEKIIMEDKIFFLQSTMAVTFQKNTLLIFFAVILIIFLLSLLGFYLLVSKTFLVVRDTIADVNKIEAYDYTQRISTNNVPNEIQELVYTFNKLLLRHEESFRKISQFSSDASHELKTPLTTIRGEIEVGLRKKRSSEEYQQILEKSLSKIMEIQQLIDGLLFLARTDKLEIQSSFEEFYMDEIITECVKELKIMAIKKFITLELHLLPLTLKGNNGLLKIACINILKNAILYSSNNTKINITMQKNGTTYIISFQDEGIGIAKQDIEHIFDRFYRSDTNVTSHFSGGTGLGLSIVKMILDIHDFEIEVKSQLGKGTIVNIYLKSS</sequence>
<dbReference type="InterPro" id="IPR003594">
    <property type="entry name" value="HATPase_dom"/>
</dbReference>
<comment type="catalytic activity">
    <reaction evidence="1">
        <text>ATP + protein L-histidine = ADP + protein N-phospho-L-histidine.</text>
        <dbReference type="EC" id="2.7.13.3"/>
    </reaction>
</comment>
<evidence type="ECO:0000256" key="7">
    <source>
        <dbReference type="ARBA" id="ARBA00022777"/>
    </source>
</evidence>
<evidence type="ECO:0000256" key="8">
    <source>
        <dbReference type="ARBA" id="ARBA00022989"/>
    </source>
</evidence>
<evidence type="ECO:0000256" key="4">
    <source>
        <dbReference type="ARBA" id="ARBA00022553"/>
    </source>
</evidence>
<keyword evidence="7 13" id="KW-0418">Kinase</keyword>
<dbReference type="FunFam" id="3.30.565.10:FF:000006">
    <property type="entry name" value="Sensor histidine kinase WalK"/>
    <property type="match status" value="1"/>
</dbReference>
<keyword evidence="13" id="KW-0813">Transport</keyword>
<dbReference type="PANTHER" id="PTHR45436:SF15">
    <property type="entry name" value="SENSOR HISTIDINE KINASE CUSS"/>
    <property type="match status" value="1"/>
</dbReference>
<dbReference type="Gene3D" id="3.30.565.10">
    <property type="entry name" value="Histidine kinase-like ATPase, C-terminal domain"/>
    <property type="match status" value="1"/>
</dbReference>
<dbReference type="Gene3D" id="6.10.340.10">
    <property type="match status" value="1"/>
</dbReference>
<keyword evidence="13" id="KW-0406">Ion transport</keyword>
<keyword evidence="8 11" id="KW-1133">Transmembrane helix</keyword>
<dbReference type="GO" id="GO:0005886">
    <property type="term" value="C:plasma membrane"/>
    <property type="evidence" value="ECO:0007669"/>
    <property type="project" value="TreeGrafter"/>
</dbReference>
<feature type="transmembrane region" description="Helical" evidence="11">
    <location>
        <begin position="9"/>
        <end position="29"/>
    </location>
</feature>
<evidence type="ECO:0000256" key="1">
    <source>
        <dbReference type="ARBA" id="ARBA00000085"/>
    </source>
</evidence>
<evidence type="ECO:0000256" key="10">
    <source>
        <dbReference type="ARBA" id="ARBA00023136"/>
    </source>
</evidence>
<dbReference type="InterPro" id="IPR050428">
    <property type="entry name" value="TCS_sensor_his_kinase"/>
</dbReference>
<dbReference type="SUPFAM" id="SSF55874">
    <property type="entry name" value="ATPase domain of HSP90 chaperone/DNA topoisomerase II/histidine kinase"/>
    <property type="match status" value="1"/>
</dbReference>
<name>A0A6S6SCJ1_9BACT</name>
<evidence type="ECO:0000256" key="2">
    <source>
        <dbReference type="ARBA" id="ARBA00004141"/>
    </source>
</evidence>
<proteinExistence type="predicted"/>
<dbReference type="InterPro" id="IPR036097">
    <property type="entry name" value="HisK_dim/P_sf"/>
</dbReference>
<comment type="subcellular location">
    <subcellularLocation>
        <location evidence="2">Membrane</location>
        <topology evidence="2">Multi-pass membrane protein</topology>
    </subcellularLocation>
</comment>
<evidence type="ECO:0000256" key="5">
    <source>
        <dbReference type="ARBA" id="ARBA00022679"/>
    </source>
</evidence>
<dbReference type="Pfam" id="PF00512">
    <property type="entry name" value="HisKA"/>
    <property type="match status" value="1"/>
</dbReference>
<dbReference type="InterPro" id="IPR005467">
    <property type="entry name" value="His_kinase_dom"/>
</dbReference>
<dbReference type="CDD" id="cd00082">
    <property type="entry name" value="HisKA"/>
    <property type="match status" value="1"/>
</dbReference>
<evidence type="ECO:0000256" key="9">
    <source>
        <dbReference type="ARBA" id="ARBA00023012"/>
    </source>
</evidence>
<reference evidence="13" key="1">
    <citation type="submission" date="2020-01" db="EMBL/GenBank/DDBJ databases">
        <authorList>
            <person name="Meier V. D."/>
            <person name="Meier V D."/>
        </authorList>
    </citation>
    <scope>NUCLEOTIDE SEQUENCE</scope>
    <source>
        <strain evidence="13">HLG_WM_MAG_04</strain>
    </source>
</reference>
<dbReference type="InterPro" id="IPR004358">
    <property type="entry name" value="Sig_transdc_His_kin-like_C"/>
</dbReference>
<evidence type="ECO:0000313" key="13">
    <source>
        <dbReference type="EMBL" id="CAA6802379.1"/>
    </source>
</evidence>
<keyword evidence="9" id="KW-0902">Two-component regulatory system</keyword>
<dbReference type="CDD" id="cd00075">
    <property type="entry name" value="HATPase"/>
    <property type="match status" value="1"/>
</dbReference>
<dbReference type="EMBL" id="CACVAX010000006">
    <property type="protein sequence ID" value="CAA6802379.1"/>
    <property type="molecule type" value="Genomic_DNA"/>
</dbReference>
<protein>
    <recommendedName>
        <fullName evidence="3">histidine kinase</fullName>
        <ecNumber evidence="3">2.7.13.3</ecNumber>
    </recommendedName>
</protein>
<dbReference type="PANTHER" id="PTHR45436">
    <property type="entry name" value="SENSOR HISTIDINE KINASE YKOH"/>
    <property type="match status" value="1"/>
</dbReference>
<evidence type="ECO:0000259" key="12">
    <source>
        <dbReference type="PROSITE" id="PS50109"/>
    </source>
</evidence>
<dbReference type="PRINTS" id="PR00344">
    <property type="entry name" value="BCTRLSENSOR"/>
</dbReference>
<dbReference type="EC" id="2.7.13.3" evidence="3"/>
<evidence type="ECO:0000256" key="3">
    <source>
        <dbReference type="ARBA" id="ARBA00012438"/>
    </source>
</evidence>
<keyword evidence="13" id="KW-0407">Ion channel</keyword>
<dbReference type="SMART" id="SM00387">
    <property type="entry name" value="HATPase_c"/>
    <property type="match status" value="1"/>
</dbReference>
<dbReference type="AlphaFoldDB" id="A0A6S6SCJ1"/>
<feature type="domain" description="Histidine kinase" evidence="12">
    <location>
        <begin position="242"/>
        <end position="457"/>
    </location>
</feature>
<gene>
    <name evidence="13" type="ORF">HELGO_WM2116</name>
</gene>
<accession>A0A6S6SCJ1</accession>
<keyword evidence="6 11" id="KW-0812">Transmembrane</keyword>
<dbReference type="Pfam" id="PF02518">
    <property type="entry name" value="HATPase_c"/>
    <property type="match status" value="1"/>
</dbReference>
<dbReference type="Gene3D" id="1.10.287.130">
    <property type="match status" value="1"/>
</dbReference>
<dbReference type="SMART" id="SM00388">
    <property type="entry name" value="HisKA"/>
    <property type="match status" value="1"/>
</dbReference>
<dbReference type="GO" id="GO:0000155">
    <property type="term" value="F:phosphorelay sensor kinase activity"/>
    <property type="evidence" value="ECO:0007669"/>
    <property type="project" value="InterPro"/>
</dbReference>
<evidence type="ECO:0000256" key="11">
    <source>
        <dbReference type="SAM" id="Phobius"/>
    </source>
</evidence>
<dbReference type="InterPro" id="IPR003661">
    <property type="entry name" value="HisK_dim/P_dom"/>
</dbReference>
<keyword evidence="5 13" id="KW-0808">Transferase</keyword>
<dbReference type="GO" id="GO:0034220">
    <property type="term" value="P:monoatomic ion transmembrane transport"/>
    <property type="evidence" value="ECO:0007669"/>
    <property type="project" value="UniProtKB-KW"/>
</dbReference>
<feature type="transmembrane region" description="Helical" evidence="11">
    <location>
        <begin position="158"/>
        <end position="180"/>
    </location>
</feature>
<dbReference type="InterPro" id="IPR036890">
    <property type="entry name" value="HATPase_C_sf"/>
</dbReference>
<keyword evidence="10 11" id="KW-0472">Membrane</keyword>
<dbReference type="SUPFAM" id="SSF47384">
    <property type="entry name" value="Homodimeric domain of signal transducing histidine kinase"/>
    <property type="match status" value="1"/>
</dbReference>
<dbReference type="PROSITE" id="PS50109">
    <property type="entry name" value="HIS_KIN"/>
    <property type="match status" value="1"/>
</dbReference>